<dbReference type="HAMAP" id="MF_00197">
    <property type="entry name" value="DAP_epimerase"/>
    <property type="match status" value="1"/>
</dbReference>
<feature type="binding site" evidence="3">
    <location>
        <begin position="74"/>
        <end position="75"/>
    </location>
    <ligand>
        <name>substrate</name>
    </ligand>
</feature>
<organism evidence="5 6">
    <name type="scientific">Chlorobium limicola</name>
    <dbReference type="NCBI Taxonomy" id="1092"/>
    <lineage>
        <taxon>Bacteria</taxon>
        <taxon>Pseudomonadati</taxon>
        <taxon>Chlorobiota</taxon>
        <taxon>Chlorobiia</taxon>
        <taxon>Chlorobiales</taxon>
        <taxon>Chlorobiaceae</taxon>
        <taxon>Chlorobium/Pelodictyon group</taxon>
        <taxon>Chlorobium</taxon>
    </lineage>
</organism>
<dbReference type="UniPathway" id="UPA00034">
    <property type="reaction ID" value="UER00025"/>
</dbReference>
<comment type="subcellular location">
    <subcellularLocation>
        <location evidence="3">Cytoplasm</location>
    </subcellularLocation>
</comment>
<feature type="active site" description="Proton donor" evidence="3">
    <location>
        <position position="73"/>
    </location>
</feature>
<dbReference type="InterPro" id="IPR001653">
    <property type="entry name" value="DAP_epimerase_DapF"/>
</dbReference>
<dbReference type="AlphaFoldDB" id="A0A101J9N6"/>
<feature type="binding site" evidence="3">
    <location>
        <begin position="198"/>
        <end position="199"/>
    </location>
    <ligand>
        <name>substrate</name>
    </ligand>
</feature>
<evidence type="ECO:0000256" key="2">
    <source>
        <dbReference type="ARBA" id="ARBA00023235"/>
    </source>
</evidence>
<dbReference type="SUPFAM" id="SSF54506">
    <property type="entry name" value="Diaminopimelate epimerase-like"/>
    <property type="match status" value="2"/>
</dbReference>
<evidence type="ECO:0000313" key="6">
    <source>
        <dbReference type="Proteomes" id="UP000053937"/>
    </source>
</evidence>
<keyword evidence="3" id="KW-0028">Amino-acid biosynthesis</keyword>
<comment type="subunit">
    <text evidence="3">Homodimer.</text>
</comment>
<dbReference type="Proteomes" id="UP000053937">
    <property type="component" value="Unassembled WGS sequence"/>
</dbReference>
<comment type="caution">
    <text evidence="3">Lacks conserved residue(s) required for the propagation of feature annotation.</text>
</comment>
<dbReference type="PANTHER" id="PTHR31689">
    <property type="entry name" value="DIAMINOPIMELATE EPIMERASE, CHLOROPLASTIC"/>
    <property type="match status" value="1"/>
</dbReference>
<feature type="binding site" evidence="3">
    <location>
        <begin position="209"/>
        <end position="210"/>
    </location>
    <ligand>
        <name>substrate</name>
    </ligand>
</feature>
<keyword evidence="3" id="KW-0963">Cytoplasm</keyword>
<name>A0A101J9N6_CHLLI</name>
<dbReference type="GO" id="GO:0008837">
    <property type="term" value="F:diaminopimelate epimerase activity"/>
    <property type="evidence" value="ECO:0007669"/>
    <property type="project" value="UniProtKB-UniRule"/>
</dbReference>
<dbReference type="GO" id="GO:0009089">
    <property type="term" value="P:lysine biosynthetic process via diaminopimelate"/>
    <property type="evidence" value="ECO:0007669"/>
    <property type="project" value="UniProtKB-UniRule"/>
</dbReference>
<comment type="function">
    <text evidence="3">Catalyzes the stereoinversion of LL-2,6-diaminopimelate (L,L-DAP) to meso-diaminopimelate (meso-DAP), a precursor of L-lysine and an essential component of the bacterial peptidoglycan.</text>
</comment>
<accession>A0A101J9N6</accession>
<comment type="caution">
    <text evidence="5">The sequence shown here is derived from an EMBL/GenBank/DDBJ whole genome shotgun (WGS) entry which is preliminary data.</text>
</comment>
<keyword evidence="3" id="KW-0457">Lysine biosynthesis</keyword>
<proteinExistence type="inferred from homology"/>
<comment type="similarity">
    <text evidence="1 3">Belongs to the diaminopimelate epimerase family.</text>
</comment>
<dbReference type="NCBIfam" id="TIGR00652">
    <property type="entry name" value="DapF"/>
    <property type="match status" value="1"/>
</dbReference>
<comment type="pathway">
    <text evidence="3">Amino-acid biosynthesis; L-lysine biosynthesis via DAP pathway; DL-2,6-diaminopimelate from LL-2,6-diaminopimelate: step 1/1.</text>
</comment>
<feature type="binding site" evidence="3">
    <location>
        <position position="180"/>
    </location>
    <ligand>
        <name>substrate</name>
    </ligand>
</feature>
<evidence type="ECO:0000256" key="4">
    <source>
        <dbReference type="NCBIfam" id="TIGR00652"/>
    </source>
</evidence>
<dbReference type="EC" id="5.1.1.7" evidence="3 4"/>
<keyword evidence="2 3" id="KW-0413">Isomerase</keyword>
<dbReference type="OrthoDB" id="9805408at2"/>
<dbReference type="EMBL" id="LMBR01000190">
    <property type="protein sequence ID" value="KUL22763.1"/>
    <property type="molecule type" value="Genomic_DNA"/>
</dbReference>
<feature type="binding site" evidence="3">
    <location>
        <position position="13"/>
    </location>
    <ligand>
        <name>substrate</name>
    </ligand>
</feature>
<reference evidence="5 6" key="1">
    <citation type="submission" date="2015-10" db="EMBL/GenBank/DDBJ databases">
        <title>Draft Genome Sequence of Chlorobium limicola strain Frasassi Growing under Artificial Lighting in the Frasassi Cave System.</title>
        <authorList>
            <person name="Mansor M."/>
            <person name="Macalady J."/>
        </authorList>
    </citation>
    <scope>NUCLEOTIDE SEQUENCE [LARGE SCALE GENOMIC DNA]</scope>
    <source>
        <strain evidence="5 6">Frasassi</strain>
    </source>
</reference>
<sequence>MQIHFTKLSGAGNDFIVIDNRNQSVHLSTAQINAMCTRRTGIGADGLILIEPSQRFDFSMNYYNADGLPGSMCGNGGRCAVYFAHSTGVPSADQGRYSFEANGNRYEAEITGHETVRLHMLDPEDFRNAVAIEGFSCHYVNTGSPHVVIYIDNRKLEDLDVYGFGKAIRLRSDVFPEGTNVNFLEITAPDSISLRTFERGVEDETLACGTGAVAAALMSFRLGKVSSSTVKVNVRSGDTLEVAFSEDLNSVTLTGPAKIIYRGIAEVQNDGL</sequence>
<dbReference type="Gene3D" id="3.10.310.10">
    <property type="entry name" value="Diaminopimelate Epimerase, Chain A, domain 1"/>
    <property type="match status" value="2"/>
</dbReference>
<dbReference type="PANTHER" id="PTHR31689:SF0">
    <property type="entry name" value="DIAMINOPIMELATE EPIMERASE"/>
    <property type="match status" value="1"/>
</dbReference>
<feature type="site" description="Could be important to modulate the pK values of the two catalytic cysteine residues" evidence="3">
    <location>
        <position position="146"/>
    </location>
</feature>
<feature type="active site" description="Proton acceptor" evidence="3">
    <location>
        <position position="208"/>
    </location>
</feature>
<dbReference type="Pfam" id="PF01678">
    <property type="entry name" value="DAP_epimerase"/>
    <property type="match status" value="2"/>
</dbReference>
<dbReference type="RefSeq" id="WP_059139302.1">
    <property type="nucleotide sequence ID" value="NZ_LMBR01000190.1"/>
</dbReference>
<protein>
    <recommendedName>
        <fullName evidence="3 4">Diaminopimelate epimerase</fullName>
        <shortName evidence="3">DAP epimerase</shortName>
        <ecNumber evidence="3 4">5.1.1.7</ecNumber>
    </recommendedName>
    <alternativeName>
        <fullName evidence="3">PLP-independent amino acid racemase</fullName>
    </alternativeName>
</protein>
<keyword evidence="6" id="KW-1185">Reference proteome</keyword>
<feature type="binding site" evidence="3">
    <location>
        <position position="64"/>
    </location>
    <ligand>
        <name>substrate</name>
    </ligand>
</feature>
<feature type="site" description="Could be important to modulate the pK values of the two catalytic cysteine residues" evidence="3">
    <location>
        <position position="198"/>
    </location>
</feature>
<evidence type="ECO:0000313" key="5">
    <source>
        <dbReference type="EMBL" id="KUL22763.1"/>
    </source>
</evidence>
<dbReference type="GO" id="GO:0005829">
    <property type="term" value="C:cytosol"/>
    <property type="evidence" value="ECO:0007669"/>
    <property type="project" value="TreeGrafter"/>
</dbReference>
<evidence type="ECO:0000256" key="3">
    <source>
        <dbReference type="HAMAP-Rule" id="MF_00197"/>
    </source>
</evidence>
<gene>
    <name evidence="3" type="primary">dapF</name>
    <name evidence="5" type="ORF">ASB62_07540</name>
</gene>
<evidence type="ECO:0000256" key="1">
    <source>
        <dbReference type="ARBA" id="ARBA00010219"/>
    </source>
</evidence>
<comment type="catalytic activity">
    <reaction evidence="3">
        <text>(2S,6S)-2,6-diaminopimelate = meso-2,6-diaminopimelate</text>
        <dbReference type="Rhea" id="RHEA:15393"/>
        <dbReference type="ChEBI" id="CHEBI:57609"/>
        <dbReference type="ChEBI" id="CHEBI:57791"/>
        <dbReference type="EC" id="5.1.1.7"/>
    </reaction>
</comment>